<evidence type="ECO:0000313" key="7">
    <source>
        <dbReference type="Proteomes" id="UP000199356"/>
    </source>
</evidence>
<dbReference type="OrthoDB" id="9803618at2"/>
<dbReference type="Pfam" id="PF19289">
    <property type="entry name" value="PmbA_TldD_3rd"/>
    <property type="match status" value="1"/>
</dbReference>
<proteinExistence type="inferred from homology"/>
<evidence type="ECO:0000256" key="1">
    <source>
        <dbReference type="ARBA" id="ARBA00005836"/>
    </source>
</evidence>
<feature type="domain" description="Metalloprotease TldD/E C-terminal" evidence="4">
    <location>
        <begin position="231"/>
        <end position="447"/>
    </location>
</feature>
<name>A0A1I5U5L0_9RHOB</name>
<dbReference type="Pfam" id="PF01523">
    <property type="entry name" value="PmbA_TldD_1st"/>
    <property type="match status" value="1"/>
</dbReference>
<dbReference type="PANTHER" id="PTHR43421:SF1">
    <property type="entry name" value="METALLOPROTEASE PMBA"/>
    <property type="match status" value="1"/>
</dbReference>
<dbReference type="GO" id="GO:0006508">
    <property type="term" value="P:proteolysis"/>
    <property type="evidence" value="ECO:0007669"/>
    <property type="project" value="InterPro"/>
</dbReference>
<feature type="region of interest" description="Disordered" evidence="2">
    <location>
        <begin position="330"/>
        <end position="350"/>
    </location>
</feature>
<reference evidence="6 7" key="1">
    <citation type="submission" date="2016-10" db="EMBL/GenBank/DDBJ databases">
        <authorList>
            <person name="de Groot N.N."/>
        </authorList>
    </citation>
    <scope>NUCLEOTIDE SEQUENCE [LARGE SCALE GENOMIC DNA]</scope>
    <source>
        <strain evidence="6 7">DSM 19547</strain>
    </source>
</reference>
<dbReference type="Pfam" id="PF19290">
    <property type="entry name" value="PmbA_TldD_2nd"/>
    <property type="match status" value="1"/>
</dbReference>
<keyword evidence="7" id="KW-1185">Reference proteome</keyword>
<dbReference type="GO" id="GO:0008237">
    <property type="term" value="F:metallopeptidase activity"/>
    <property type="evidence" value="ECO:0007669"/>
    <property type="project" value="InterPro"/>
</dbReference>
<dbReference type="STRING" id="441119.SAMN04488047_11753"/>
<evidence type="ECO:0000313" key="6">
    <source>
        <dbReference type="EMBL" id="SFP90217.1"/>
    </source>
</evidence>
<sequence length="448" mass="47432">MSDPLASITADLLTAALNAGAEEADAVAVDGTSISIDVLKGGLEHAERSEAVDVGLRVLMGKRQACVSASDIRPETFRMMAERAVAMAKEAPEDPYIGLAKGDQLATFWDVDALDLADPSAEPAPADLEDEAHRAEAAALAHEGIAQVLSSTAGYGRRTIRLSGTNGFAGSYTRTDRYLSCGAITGEGLGMERDYFSDLRIHAEDMMSPEEVGRIAAERTLQRANPKRPKTGAYPVIFDERIAASLIGHLLSATNGTAIARGSSWARDLMGQQVLPSWISLLEDPLRPRVTGSRPFDAEGLAAKPRHIVEDGVLKSWTLDLATGRKLGLNSTGNAMRSPSAPPSPGNSNIVLTPGTLTKEELLREMGTGLLVTSFIGATVNPNTGDWSRGASGLWIENGEPVHAVNEITLAGNLRDMLLSIVPANDARTHLSRVVPSLLVEGLTLAGD</sequence>
<dbReference type="AlphaFoldDB" id="A0A1I5U5L0"/>
<gene>
    <name evidence="6" type="ORF">SAMN04488047_11753</name>
</gene>
<dbReference type="InterPro" id="IPR045570">
    <property type="entry name" value="Metalloprtase-TldD/E_cen_dom"/>
</dbReference>
<dbReference type="InterPro" id="IPR047657">
    <property type="entry name" value="PmbA"/>
</dbReference>
<accession>A0A1I5U5L0</accession>
<evidence type="ECO:0000256" key="2">
    <source>
        <dbReference type="SAM" id="MobiDB-lite"/>
    </source>
</evidence>
<evidence type="ECO:0000259" key="3">
    <source>
        <dbReference type="Pfam" id="PF01523"/>
    </source>
</evidence>
<dbReference type="EMBL" id="FOXA01000017">
    <property type="protein sequence ID" value="SFP90217.1"/>
    <property type="molecule type" value="Genomic_DNA"/>
</dbReference>
<evidence type="ECO:0008006" key="8">
    <source>
        <dbReference type="Google" id="ProtNLM"/>
    </source>
</evidence>
<dbReference type="InterPro" id="IPR035068">
    <property type="entry name" value="TldD/PmbA_N"/>
</dbReference>
<dbReference type="PANTHER" id="PTHR43421">
    <property type="entry name" value="METALLOPROTEASE PMBA"/>
    <property type="match status" value="1"/>
</dbReference>
<protein>
    <recommendedName>
        <fullName evidence="8">PmbA protein</fullName>
    </recommendedName>
</protein>
<dbReference type="Proteomes" id="UP000199356">
    <property type="component" value="Unassembled WGS sequence"/>
</dbReference>
<dbReference type="Gene3D" id="3.30.2290.10">
    <property type="entry name" value="PmbA/TldD superfamily"/>
    <property type="match status" value="1"/>
</dbReference>
<organism evidence="6 7">
    <name type="scientific">Tranquillimonas alkanivorans</name>
    <dbReference type="NCBI Taxonomy" id="441119"/>
    <lineage>
        <taxon>Bacteria</taxon>
        <taxon>Pseudomonadati</taxon>
        <taxon>Pseudomonadota</taxon>
        <taxon>Alphaproteobacteria</taxon>
        <taxon>Rhodobacterales</taxon>
        <taxon>Roseobacteraceae</taxon>
        <taxon>Tranquillimonas</taxon>
    </lineage>
</organism>
<feature type="domain" description="Metalloprotease TldD/E N-terminal" evidence="3">
    <location>
        <begin position="24"/>
        <end position="88"/>
    </location>
</feature>
<dbReference type="InterPro" id="IPR002510">
    <property type="entry name" value="Metalloprtase-TldD/E_N"/>
</dbReference>
<evidence type="ECO:0000259" key="4">
    <source>
        <dbReference type="Pfam" id="PF19289"/>
    </source>
</evidence>
<dbReference type="SUPFAM" id="SSF111283">
    <property type="entry name" value="Putative modulator of DNA gyrase, PmbA/TldD"/>
    <property type="match status" value="1"/>
</dbReference>
<dbReference type="GO" id="GO:0005829">
    <property type="term" value="C:cytosol"/>
    <property type="evidence" value="ECO:0007669"/>
    <property type="project" value="TreeGrafter"/>
</dbReference>
<dbReference type="InterPro" id="IPR045569">
    <property type="entry name" value="Metalloprtase-TldD/E_C"/>
</dbReference>
<dbReference type="RefSeq" id="WP_093424476.1">
    <property type="nucleotide sequence ID" value="NZ_FOXA01000017.1"/>
</dbReference>
<dbReference type="InterPro" id="IPR036059">
    <property type="entry name" value="TldD/PmbA_sf"/>
</dbReference>
<evidence type="ECO:0000259" key="5">
    <source>
        <dbReference type="Pfam" id="PF19290"/>
    </source>
</evidence>
<feature type="domain" description="Metalloprotease TldD/E central" evidence="5">
    <location>
        <begin position="119"/>
        <end position="223"/>
    </location>
</feature>
<comment type="similarity">
    <text evidence="1">Belongs to the peptidase U62 family.</text>
</comment>